<dbReference type="EMBL" id="JAGINP010000003">
    <property type="protein sequence ID" value="MBP2291295.1"/>
    <property type="molecule type" value="Genomic_DNA"/>
</dbReference>
<keyword evidence="15" id="KW-1185">Reference proteome</keyword>
<evidence type="ECO:0000256" key="5">
    <source>
        <dbReference type="ARBA" id="ARBA00022741"/>
    </source>
</evidence>
<dbReference type="Pfam" id="PF00072">
    <property type="entry name" value="Response_reg"/>
    <property type="match status" value="2"/>
</dbReference>
<dbReference type="InterPro" id="IPR003661">
    <property type="entry name" value="HisK_dim/P_dom"/>
</dbReference>
<dbReference type="InterPro" id="IPR001610">
    <property type="entry name" value="PAC"/>
</dbReference>
<feature type="domain" description="Response regulatory" evidence="11">
    <location>
        <begin position="48"/>
        <end position="165"/>
    </location>
</feature>
<dbReference type="Proteomes" id="UP000781958">
    <property type="component" value="Unassembled WGS sequence"/>
</dbReference>
<evidence type="ECO:0000259" key="11">
    <source>
        <dbReference type="PROSITE" id="PS50110"/>
    </source>
</evidence>
<dbReference type="PROSITE" id="PS50113">
    <property type="entry name" value="PAC"/>
    <property type="match status" value="1"/>
</dbReference>
<keyword evidence="6 14" id="KW-0418">Kinase</keyword>
<evidence type="ECO:0000256" key="2">
    <source>
        <dbReference type="ARBA" id="ARBA00012438"/>
    </source>
</evidence>
<dbReference type="InterPro" id="IPR036097">
    <property type="entry name" value="HisK_dim/P_sf"/>
</dbReference>
<dbReference type="Pfam" id="PF00512">
    <property type="entry name" value="HisKA"/>
    <property type="match status" value="1"/>
</dbReference>
<keyword evidence="5" id="KW-0547">Nucleotide-binding</keyword>
<feature type="domain" description="Response regulatory" evidence="11">
    <location>
        <begin position="595"/>
        <end position="711"/>
    </location>
</feature>
<dbReference type="CDD" id="cd00082">
    <property type="entry name" value="HisKA"/>
    <property type="match status" value="1"/>
</dbReference>
<dbReference type="PANTHER" id="PTHR43065">
    <property type="entry name" value="SENSOR HISTIDINE KINASE"/>
    <property type="match status" value="1"/>
</dbReference>
<dbReference type="InterPro" id="IPR000700">
    <property type="entry name" value="PAS-assoc_C"/>
</dbReference>
<dbReference type="SUPFAM" id="SSF52172">
    <property type="entry name" value="CheY-like"/>
    <property type="match status" value="2"/>
</dbReference>
<evidence type="ECO:0000313" key="15">
    <source>
        <dbReference type="Proteomes" id="UP000781958"/>
    </source>
</evidence>
<dbReference type="SMART" id="SM00448">
    <property type="entry name" value="REC"/>
    <property type="match status" value="2"/>
</dbReference>
<evidence type="ECO:0000259" key="12">
    <source>
        <dbReference type="PROSITE" id="PS50112"/>
    </source>
</evidence>
<feature type="modified residue" description="4-aspartylphosphate" evidence="9">
    <location>
        <position position="645"/>
    </location>
</feature>
<sequence length="721" mass="78344">MPSNLGNGAMNRPITATGAATGSATGAARAAADAMRIVADSLPPLEVRILVVDDDGRNLLAMRETLSELGATVVLAKSGEEALKRVLDQDFAAILMDVHMPGMDGYETAELIRNRQKSRHIPILFLTAINKDEMHIFRGYSAGAVDYMFKPVDPVILRSKVSVFVELYRKTEEVKRQAAVRERLLAENFRVRTEKMEAEQALRRSEERQALIARSLPILLYTAGIGRGTPFRYVTENTSELFGFPAERFLKEGGFWESRLHPDDRERALAQFATALETGVATVEYRWRGADDKYRILLDQAVVLRDESGAPQELCGTILDVTDTREMQQQLAHVQKMETIGQLTGGIAHDFNNMLTVVIGSLERLARMVPDDPKAARRVDMALQAALRCSDLTRRLLAFARRQQLHPESVDMDALVRNMGELMERTLGPNIQVVIETAPPQCPALVDRTQAESALLNLVINARDAMAGNGRLSIATTTVTVGEDGNDAGLDLHPGHYVRLTVSDTGCGMPPDVLERAFEPFFTTKDVGKGTGLGLSMIHGFVKQSGGVIKVESAPDCGTTFHLYLPCAPDADPQSSRDPDAAEADAAPMPGHGEMVLVVDDDHDVRHVAVLTLQELGYNVLEAENGPTALTVLAGNPRVDLLFTDIVMPGGMNGLELANEAQRRYPDLKVLYASGYAHGVAGGVGTAGPGAEILIKPYRDRDLARAVRVALGATPACAEAK</sequence>
<evidence type="ECO:0000313" key="14">
    <source>
        <dbReference type="EMBL" id="MBP2291295.1"/>
    </source>
</evidence>
<evidence type="ECO:0000256" key="1">
    <source>
        <dbReference type="ARBA" id="ARBA00000085"/>
    </source>
</evidence>
<dbReference type="Pfam" id="PF02518">
    <property type="entry name" value="HATPase_c"/>
    <property type="match status" value="1"/>
</dbReference>
<dbReference type="Gene3D" id="3.30.565.10">
    <property type="entry name" value="Histidine kinase-like ATPase, C-terminal domain"/>
    <property type="match status" value="1"/>
</dbReference>
<reference evidence="14 15" key="1">
    <citation type="submission" date="2021-03" db="EMBL/GenBank/DDBJ databases">
        <title>Genomic Encyclopedia of Type Strains, Phase III (KMG-III): the genomes of soil and plant-associated and newly described type strains.</title>
        <authorList>
            <person name="Whitman W."/>
        </authorList>
    </citation>
    <scope>NUCLEOTIDE SEQUENCE [LARGE SCALE GENOMIC DNA]</scope>
    <source>
        <strain evidence="14 15">IMMIB AFH-6</strain>
    </source>
</reference>
<dbReference type="SMART" id="SM00387">
    <property type="entry name" value="HATPase_c"/>
    <property type="match status" value="1"/>
</dbReference>
<feature type="domain" description="PAC" evidence="13">
    <location>
        <begin position="281"/>
        <end position="333"/>
    </location>
</feature>
<organism evidence="14 15">
    <name type="scientific">Azospirillum rugosum</name>
    <dbReference type="NCBI Taxonomy" id="416170"/>
    <lineage>
        <taxon>Bacteria</taxon>
        <taxon>Pseudomonadati</taxon>
        <taxon>Pseudomonadota</taxon>
        <taxon>Alphaproteobacteria</taxon>
        <taxon>Rhodospirillales</taxon>
        <taxon>Azospirillaceae</taxon>
        <taxon>Azospirillum</taxon>
    </lineage>
</organism>
<evidence type="ECO:0000259" key="10">
    <source>
        <dbReference type="PROSITE" id="PS50109"/>
    </source>
</evidence>
<evidence type="ECO:0000256" key="4">
    <source>
        <dbReference type="ARBA" id="ARBA00022679"/>
    </source>
</evidence>
<dbReference type="Gene3D" id="3.30.450.20">
    <property type="entry name" value="PAS domain"/>
    <property type="match status" value="1"/>
</dbReference>
<keyword evidence="7" id="KW-0067">ATP-binding</keyword>
<dbReference type="Gene3D" id="1.10.287.130">
    <property type="match status" value="1"/>
</dbReference>
<proteinExistence type="predicted"/>
<feature type="domain" description="Histidine kinase" evidence="10">
    <location>
        <begin position="346"/>
        <end position="569"/>
    </location>
</feature>
<dbReference type="PANTHER" id="PTHR43065:SF46">
    <property type="entry name" value="C4-DICARBOXYLATE TRANSPORT SENSOR PROTEIN DCTB"/>
    <property type="match status" value="1"/>
</dbReference>
<dbReference type="PROSITE" id="PS50109">
    <property type="entry name" value="HIS_KIN"/>
    <property type="match status" value="1"/>
</dbReference>
<accession>A0ABS4SIQ7</accession>
<evidence type="ECO:0000259" key="13">
    <source>
        <dbReference type="PROSITE" id="PS50113"/>
    </source>
</evidence>
<evidence type="ECO:0000256" key="3">
    <source>
        <dbReference type="ARBA" id="ARBA00022553"/>
    </source>
</evidence>
<dbReference type="PROSITE" id="PS50110">
    <property type="entry name" value="RESPONSE_REGULATORY"/>
    <property type="match status" value="2"/>
</dbReference>
<dbReference type="InterPro" id="IPR000014">
    <property type="entry name" value="PAS"/>
</dbReference>
<dbReference type="SUPFAM" id="SSF55874">
    <property type="entry name" value="ATPase domain of HSP90 chaperone/DNA topoisomerase II/histidine kinase"/>
    <property type="match status" value="1"/>
</dbReference>
<dbReference type="CDD" id="cd00130">
    <property type="entry name" value="PAS"/>
    <property type="match status" value="1"/>
</dbReference>
<dbReference type="InterPro" id="IPR004358">
    <property type="entry name" value="Sig_transdc_His_kin-like_C"/>
</dbReference>
<dbReference type="SUPFAM" id="SSF55785">
    <property type="entry name" value="PYP-like sensor domain (PAS domain)"/>
    <property type="match status" value="1"/>
</dbReference>
<dbReference type="InterPro" id="IPR005467">
    <property type="entry name" value="His_kinase_dom"/>
</dbReference>
<feature type="modified residue" description="4-aspartylphosphate" evidence="9">
    <location>
        <position position="97"/>
    </location>
</feature>
<dbReference type="SMART" id="SM00388">
    <property type="entry name" value="HisKA"/>
    <property type="match status" value="1"/>
</dbReference>
<dbReference type="InterPro" id="IPR035965">
    <property type="entry name" value="PAS-like_dom_sf"/>
</dbReference>
<dbReference type="Gene3D" id="3.40.50.2300">
    <property type="match status" value="2"/>
</dbReference>
<dbReference type="InterPro" id="IPR003594">
    <property type="entry name" value="HATPase_dom"/>
</dbReference>
<dbReference type="SMART" id="SM00086">
    <property type="entry name" value="PAC"/>
    <property type="match status" value="1"/>
</dbReference>
<keyword evidence="8" id="KW-0902">Two-component regulatory system</keyword>
<dbReference type="InterPro" id="IPR011006">
    <property type="entry name" value="CheY-like_superfamily"/>
</dbReference>
<name>A0ABS4SIQ7_9PROT</name>
<gene>
    <name evidence="14" type="ORF">J2851_001044</name>
</gene>
<dbReference type="EC" id="2.7.13.3" evidence="2"/>
<evidence type="ECO:0000256" key="8">
    <source>
        <dbReference type="ARBA" id="ARBA00023012"/>
    </source>
</evidence>
<comment type="catalytic activity">
    <reaction evidence="1">
        <text>ATP + protein L-histidine = ADP + protein N-phospho-L-histidine.</text>
        <dbReference type="EC" id="2.7.13.3"/>
    </reaction>
</comment>
<dbReference type="Pfam" id="PF08447">
    <property type="entry name" value="PAS_3"/>
    <property type="match status" value="1"/>
</dbReference>
<evidence type="ECO:0000256" key="7">
    <source>
        <dbReference type="ARBA" id="ARBA00022840"/>
    </source>
</evidence>
<dbReference type="GO" id="GO:0016301">
    <property type="term" value="F:kinase activity"/>
    <property type="evidence" value="ECO:0007669"/>
    <property type="project" value="UniProtKB-KW"/>
</dbReference>
<protein>
    <recommendedName>
        <fullName evidence="2">histidine kinase</fullName>
        <ecNumber evidence="2">2.7.13.3</ecNumber>
    </recommendedName>
</protein>
<dbReference type="InterPro" id="IPR001789">
    <property type="entry name" value="Sig_transdc_resp-reg_receiver"/>
</dbReference>
<keyword evidence="4" id="KW-0808">Transferase</keyword>
<keyword evidence="3 9" id="KW-0597">Phosphoprotein</keyword>
<dbReference type="InterPro" id="IPR013655">
    <property type="entry name" value="PAS_fold_3"/>
</dbReference>
<feature type="domain" description="PAS" evidence="12">
    <location>
        <begin position="233"/>
        <end position="279"/>
    </location>
</feature>
<evidence type="ECO:0000256" key="9">
    <source>
        <dbReference type="PROSITE-ProRule" id="PRU00169"/>
    </source>
</evidence>
<dbReference type="InterPro" id="IPR036890">
    <property type="entry name" value="HATPase_C_sf"/>
</dbReference>
<dbReference type="SUPFAM" id="SSF47384">
    <property type="entry name" value="Homodimeric domain of signal transducing histidine kinase"/>
    <property type="match status" value="1"/>
</dbReference>
<evidence type="ECO:0000256" key="6">
    <source>
        <dbReference type="ARBA" id="ARBA00022777"/>
    </source>
</evidence>
<comment type="caution">
    <text evidence="14">The sequence shown here is derived from an EMBL/GenBank/DDBJ whole genome shotgun (WGS) entry which is preliminary data.</text>
</comment>
<dbReference type="PRINTS" id="PR00344">
    <property type="entry name" value="BCTRLSENSOR"/>
</dbReference>
<dbReference type="RefSeq" id="WP_246500428.1">
    <property type="nucleotide sequence ID" value="NZ_JAGINP010000003.1"/>
</dbReference>
<dbReference type="PROSITE" id="PS50112">
    <property type="entry name" value="PAS"/>
    <property type="match status" value="1"/>
</dbReference>